<organism evidence="3 4">
    <name type="scientific">Laetiporus sulphureus 93-53</name>
    <dbReference type="NCBI Taxonomy" id="1314785"/>
    <lineage>
        <taxon>Eukaryota</taxon>
        <taxon>Fungi</taxon>
        <taxon>Dikarya</taxon>
        <taxon>Basidiomycota</taxon>
        <taxon>Agaricomycotina</taxon>
        <taxon>Agaricomycetes</taxon>
        <taxon>Polyporales</taxon>
        <taxon>Laetiporus</taxon>
    </lineage>
</organism>
<dbReference type="InterPro" id="IPR027417">
    <property type="entry name" value="P-loop_NTPase"/>
</dbReference>
<feature type="region of interest" description="Disordered" evidence="1">
    <location>
        <begin position="151"/>
        <end position="172"/>
    </location>
</feature>
<protein>
    <recommendedName>
        <fullName evidence="2">RecA family profile 1 domain-containing protein</fullName>
    </recommendedName>
</protein>
<keyword evidence="4" id="KW-1185">Reference proteome</keyword>
<feature type="non-terminal residue" evidence="3">
    <location>
        <position position="1"/>
    </location>
</feature>
<dbReference type="GO" id="GO:0005524">
    <property type="term" value="F:ATP binding"/>
    <property type="evidence" value="ECO:0007669"/>
    <property type="project" value="InterPro"/>
</dbReference>
<dbReference type="GO" id="GO:0005657">
    <property type="term" value="C:replication fork"/>
    <property type="evidence" value="ECO:0007669"/>
    <property type="project" value="TreeGrafter"/>
</dbReference>
<reference evidence="3 4" key="1">
    <citation type="journal article" date="2016" name="Mol. Biol. Evol.">
        <title>Comparative Genomics of Early-Diverging Mushroom-Forming Fungi Provides Insights into the Origins of Lignocellulose Decay Capabilities.</title>
        <authorList>
            <person name="Nagy L.G."/>
            <person name="Riley R."/>
            <person name="Tritt A."/>
            <person name="Adam C."/>
            <person name="Daum C."/>
            <person name="Floudas D."/>
            <person name="Sun H."/>
            <person name="Yadav J.S."/>
            <person name="Pangilinan J."/>
            <person name="Larsson K.H."/>
            <person name="Matsuura K."/>
            <person name="Barry K."/>
            <person name="Labutti K."/>
            <person name="Kuo R."/>
            <person name="Ohm R.A."/>
            <person name="Bhattacharya S.S."/>
            <person name="Shirouzu T."/>
            <person name="Yoshinaga Y."/>
            <person name="Martin F.M."/>
            <person name="Grigoriev I.V."/>
            <person name="Hibbett D.S."/>
        </authorList>
    </citation>
    <scope>NUCLEOTIDE SEQUENCE [LARGE SCALE GENOMIC DNA]</scope>
    <source>
        <strain evidence="3 4">93-53</strain>
    </source>
</reference>
<evidence type="ECO:0000259" key="2">
    <source>
        <dbReference type="PROSITE" id="PS50162"/>
    </source>
</evidence>
<dbReference type="PANTHER" id="PTHR46487:SF1">
    <property type="entry name" value="DNA REPAIR PROTEIN XRCC3"/>
    <property type="match status" value="1"/>
</dbReference>
<dbReference type="PANTHER" id="PTHR46487">
    <property type="entry name" value="DNA REPAIR PROTEIN XRCC3"/>
    <property type="match status" value="1"/>
</dbReference>
<evidence type="ECO:0000313" key="4">
    <source>
        <dbReference type="Proteomes" id="UP000076871"/>
    </source>
</evidence>
<dbReference type="RefSeq" id="XP_040769227.1">
    <property type="nucleotide sequence ID" value="XM_040903322.1"/>
</dbReference>
<gene>
    <name evidence="3" type="ORF">LAESUDRAFT_624867</name>
</gene>
<dbReference type="GO" id="GO:0000400">
    <property type="term" value="F:four-way junction DNA binding"/>
    <property type="evidence" value="ECO:0007669"/>
    <property type="project" value="TreeGrafter"/>
</dbReference>
<dbReference type="Gene3D" id="3.40.50.300">
    <property type="entry name" value="P-loop containing nucleotide triphosphate hydrolases"/>
    <property type="match status" value="1"/>
</dbReference>
<dbReference type="GO" id="GO:0000722">
    <property type="term" value="P:telomere maintenance via recombination"/>
    <property type="evidence" value="ECO:0007669"/>
    <property type="project" value="TreeGrafter"/>
</dbReference>
<feature type="compositionally biased region" description="Low complexity" evidence="1">
    <location>
        <begin position="220"/>
        <end position="231"/>
    </location>
</feature>
<dbReference type="SUPFAM" id="SSF52540">
    <property type="entry name" value="P-loop containing nucleoside triphosphate hydrolases"/>
    <property type="match status" value="1"/>
</dbReference>
<accession>A0A165HB08</accession>
<dbReference type="Proteomes" id="UP000076871">
    <property type="component" value="Unassembled WGS sequence"/>
</dbReference>
<dbReference type="GO" id="GO:0071140">
    <property type="term" value="P:resolution of mitotic recombination intermediates"/>
    <property type="evidence" value="ECO:0007669"/>
    <property type="project" value="TreeGrafter"/>
</dbReference>
<sequence length="231" mass="25900">TPEIPILLRVLSTTLPALIEQLAAKPAAKPVKLLVIDTLTELFHSHARVSTATLSQRSKSLNEISALLHSIASKYQIAVLVLNEVMDVMDRDPSADPDDSYDLVYRDQAQFFNRADSIPGERRKEASMGLVWANQINARIMLSRTERLRHLEDTEHRKRKRRRVEDQSSSNDQLTRIRRLSVVFNHVASPQSLDYIVTDEGIATLPETAEFDPPPPPMAPAVVPANPLAVR</sequence>
<dbReference type="STRING" id="1314785.A0A165HB08"/>
<dbReference type="GeneID" id="63820353"/>
<feature type="non-terminal residue" evidence="3">
    <location>
        <position position="231"/>
    </location>
</feature>
<dbReference type="GO" id="GO:0045003">
    <property type="term" value="P:double-strand break repair via synthesis-dependent strand annealing"/>
    <property type="evidence" value="ECO:0007669"/>
    <property type="project" value="TreeGrafter"/>
</dbReference>
<dbReference type="Pfam" id="PF08423">
    <property type="entry name" value="Rad51"/>
    <property type="match status" value="1"/>
</dbReference>
<dbReference type="PROSITE" id="PS50162">
    <property type="entry name" value="RECA_2"/>
    <property type="match status" value="1"/>
</dbReference>
<dbReference type="GO" id="GO:0140664">
    <property type="term" value="F:ATP-dependent DNA damage sensor activity"/>
    <property type="evidence" value="ECO:0007669"/>
    <property type="project" value="InterPro"/>
</dbReference>
<dbReference type="GO" id="GO:0033065">
    <property type="term" value="C:Rad51C-XRCC3 complex"/>
    <property type="evidence" value="ECO:0007669"/>
    <property type="project" value="TreeGrafter"/>
</dbReference>
<evidence type="ECO:0000256" key="1">
    <source>
        <dbReference type="SAM" id="MobiDB-lite"/>
    </source>
</evidence>
<feature type="domain" description="RecA family profile 1" evidence="2">
    <location>
        <begin position="1"/>
        <end position="85"/>
    </location>
</feature>
<dbReference type="AlphaFoldDB" id="A0A165HB08"/>
<dbReference type="GO" id="GO:0061982">
    <property type="term" value="P:meiosis I cell cycle process"/>
    <property type="evidence" value="ECO:0007669"/>
    <property type="project" value="UniProtKB-ARBA"/>
</dbReference>
<dbReference type="GO" id="GO:0090656">
    <property type="term" value="P:t-circle formation"/>
    <property type="evidence" value="ECO:0007669"/>
    <property type="project" value="TreeGrafter"/>
</dbReference>
<name>A0A165HB08_9APHY</name>
<proteinExistence type="predicted"/>
<dbReference type="OrthoDB" id="1861185at2759"/>
<evidence type="ECO:0000313" key="3">
    <source>
        <dbReference type="EMBL" id="KZT11487.1"/>
    </source>
</evidence>
<dbReference type="EMBL" id="KV427607">
    <property type="protein sequence ID" value="KZT11487.1"/>
    <property type="molecule type" value="Genomic_DNA"/>
</dbReference>
<dbReference type="InterPro" id="IPR013632">
    <property type="entry name" value="Rad51_C"/>
</dbReference>
<dbReference type="InParanoid" id="A0A165HB08"/>
<dbReference type="InterPro" id="IPR020588">
    <property type="entry name" value="RecA_ATP-bd"/>
</dbReference>
<feature type="region of interest" description="Disordered" evidence="1">
    <location>
        <begin position="206"/>
        <end position="231"/>
    </location>
</feature>